<feature type="transmembrane region" description="Helical" evidence="6">
    <location>
        <begin position="468"/>
        <end position="493"/>
    </location>
</feature>
<evidence type="ECO:0000256" key="1">
    <source>
        <dbReference type="ARBA" id="ARBA00004651"/>
    </source>
</evidence>
<evidence type="ECO:0000256" key="2">
    <source>
        <dbReference type="ARBA" id="ARBA00022475"/>
    </source>
</evidence>
<feature type="transmembrane region" description="Helical" evidence="6">
    <location>
        <begin position="9"/>
        <end position="30"/>
    </location>
</feature>
<evidence type="ECO:0000256" key="5">
    <source>
        <dbReference type="ARBA" id="ARBA00023136"/>
    </source>
</evidence>
<feature type="transmembrane region" description="Helical" evidence="6">
    <location>
        <begin position="95"/>
        <end position="116"/>
    </location>
</feature>
<feature type="transmembrane region" description="Helical" evidence="6">
    <location>
        <begin position="348"/>
        <end position="370"/>
    </location>
</feature>
<accession>A0A261FRB8</accession>
<dbReference type="Proteomes" id="UP000216871">
    <property type="component" value="Unassembled WGS sequence"/>
</dbReference>
<keyword evidence="8" id="KW-1185">Reference proteome</keyword>
<evidence type="ECO:0000313" key="7">
    <source>
        <dbReference type="EMBL" id="OZG61724.1"/>
    </source>
</evidence>
<evidence type="ECO:0000256" key="4">
    <source>
        <dbReference type="ARBA" id="ARBA00022989"/>
    </source>
</evidence>
<evidence type="ECO:0000256" key="3">
    <source>
        <dbReference type="ARBA" id="ARBA00022692"/>
    </source>
</evidence>
<feature type="transmembrane region" description="Helical" evidence="6">
    <location>
        <begin position="307"/>
        <end position="328"/>
    </location>
</feature>
<dbReference type="RefSeq" id="WP_158216924.1">
    <property type="nucleotide sequence ID" value="NZ_MWWW01000002.1"/>
</dbReference>
<dbReference type="InterPro" id="IPR050833">
    <property type="entry name" value="Poly_Biosynth_Transport"/>
</dbReference>
<dbReference type="InterPro" id="IPR002797">
    <property type="entry name" value="Polysacc_synth"/>
</dbReference>
<organism evidence="7 8">
    <name type="scientific">Bifidobacterium myosotis</name>
    <dbReference type="NCBI Taxonomy" id="1630166"/>
    <lineage>
        <taxon>Bacteria</taxon>
        <taxon>Bacillati</taxon>
        <taxon>Actinomycetota</taxon>
        <taxon>Actinomycetes</taxon>
        <taxon>Bifidobacteriales</taxon>
        <taxon>Bifidobacteriaceae</taxon>
        <taxon>Bifidobacterium</taxon>
    </lineage>
</organism>
<evidence type="ECO:0000256" key="6">
    <source>
        <dbReference type="SAM" id="Phobius"/>
    </source>
</evidence>
<dbReference type="Pfam" id="PF01943">
    <property type="entry name" value="Polysacc_synt"/>
    <property type="match status" value="1"/>
</dbReference>
<feature type="transmembrane region" description="Helical" evidence="6">
    <location>
        <begin position="128"/>
        <end position="152"/>
    </location>
</feature>
<dbReference type="EMBL" id="MWWW01000002">
    <property type="protein sequence ID" value="OZG61724.1"/>
    <property type="molecule type" value="Genomic_DNA"/>
</dbReference>
<proteinExistence type="predicted"/>
<dbReference type="PANTHER" id="PTHR30250">
    <property type="entry name" value="PST FAMILY PREDICTED COLANIC ACID TRANSPORTER"/>
    <property type="match status" value="1"/>
</dbReference>
<dbReference type="AlphaFoldDB" id="A0A261FRB8"/>
<protein>
    <submittedName>
        <fullName evidence="7">Na+-driven multidrug efflux pump</fullName>
    </submittedName>
</protein>
<dbReference type="OrthoDB" id="3224024at2"/>
<feature type="transmembrane region" description="Helical" evidence="6">
    <location>
        <begin position="377"/>
        <end position="396"/>
    </location>
</feature>
<dbReference type="PANTHER" id="PTHR30250:SF26">
    <property type="entry name" value="PSMA PROTEIN"/>
    <property type="match status" value="1"/>
</dbReference>
<gene>
    <name evidence="7" type="ORF">BMYO_0238</name>
</gene>
<keyword evidence="5 6" id="KW-0472">Membrane</keyword>
<feature type="transmembrane region" description="Helical" evidence="6">
    <location>
        <begin position="402"/>
        <end position="420"/>
    </location>
</feature>
<keyword evidence="2" id="KW-1003">Cell membrane</keyword>
<dbReference type="GO" id="GO:0005886">
    <property type="term" value="C:plasma membrane"/>
    <property type="evidence" value="ECO:0007669"/>
    <property type="project" value="UniProtKB-SubCell"/>
</dbReference>
<keyword evidence="4 6" id="KW-1133">Transmembrane helix</keyword>
<evidence type="ECO:0000313" key="8">
    <source>
        <dbReference type="Proteomes" id="UP000216871"/>
    </source>
</evidence>
<feature type="transmembrane region" description="Helical" evidence="6">
    <location>
        <begin position="441"/>
        <end position="462"/>
    </location>
</feature>
<comment type="caution">
    <text evidence="7">The sequence shown here is derived from an EMBL/GenBank/DDBJ whole genome shotgun (WGS) entry which is preliminary data.</text>
</comment>
<keyword evidence="3 6" id="KW-0812">Transmembrane</keyword>
<feature type="transmembrane region" description="Helical" evidence="6">
    <location>
        <begin position="42"/>
        <end position="63"/>
    </location>
</feature>
<reference evidence="7 8" key="1">
    <citation type="journal article" date="2017" name="BMC Genomics">
        <title>Comparative genomic and phylogenomic analyses of the Bifidobacteriaceae family.</title>
        <authorList>
            <person name="Lugli G.A."/>
            <person name="Milani C."/>
            <person name="Turroni F."/>
            <person name="Duranti S."/>
            <person name="Mancabelli L."/>
            <person name="Mangifesta M."/>
            <person name="Ferrario C."/>
            <person name="Modesto M."/>
            <person name="Mattarelli P."/>
            <person name="Jiri K."/>
            <person name="van Sinderen D."/>
            <person name="Ventura M."/>
        </authorList>
    </citation>
    <scope>NUCLEOTIDE SEQUENCE [LARGE SCALE GENOMIC DNA]</scope>
    <source>
        <strain evidence="7 8">DSM 100196</strain>
    </source>
</reference>
<feature type="transmembrane region" description="Helical" evidence="6">
    <location>
        <begin position="249"/>
        <end position="269"/>
    </location>
</feature>
<comment type="subcellular location">
    <subcellularLocation>
        <location evidence="1">Cell membrane</location>
        <topology evidence="1">Multi-pass membrane protein</topology>
    </subcellularLocation>
</comment>
<name>A0A261FRB8_9BIFI</name>
<sequence>MAKATKKQLAINMIANMVAFCVQFGVNFFLTPYIVKQLGSEAYGFVTLSFNIAGFASIITAAFDSMVARFVLMEDAKGNDDAATKYFNSALVTDTVLAVILSIPFGAIVIFASDVLSIPARLIVDVQLAFAFAFLGTLINLVFASFGCTYYVKNRLDLEARRNIEGNIIRATLLIALFVLLPAKIYFITGTMMVVIMYNCAANLYYKRKLMPEIPISIRNFRFGSVKKLLSSGIWNSVNSLSTTLLNTLDILITNLFLGAAFSGIYALVKTIPNFLNQLIAILVKVFVPNINILYAQGKKDELLREVLFSVRVMGFLVTIPIGFLMVFGGAFYEAWVPTQDNHLLQSLSLLTLFPLIASGIITVITNVYITTNKLRVPALVLLGVGIINLTSVVLLLKFTNLGMWTVPTVGMTTQLFYYVGFQPIYAARCLKLPWHTFYKAIGLGSMCTVTMVAACLLYRTVFDVHGWIPLIIAGIVCSIVTMGVNALIVFTAQERRSLLAKLPLGRTRSRGH</sequence>